<evidence type="ECO:0000313" key="3">
    <source>
        <dbReference type="Proteomes" id="UP001580391"/>
    </source>
</evidence>
<keyword evidence="1" id="KW-1133">Transmembrane helix</keyword>
<accession>A0ABV5BNR6</accession>
<feature type="transmembrane region" description="Helical" evidence="1">
    <location>
        <begin position="14"/>
        <end position="33"/>
    </location>
</feature>
<keyword evidence="3" id="KW-1185">Reference proteome</keyword>
<keyword evidence="1" id="KW-0472">Membrane</keyword>
<gene>
    <name evidence="2" type="ORF">ACE5IX_10510</name>
</gene>
<evidence type="ECO:0000313" key="2">
    <source>
        <dbReference type="EMBL" id="MFB5736941.1"/>
    </source>
</evidence>
<keyword evidence="1" id="KW-0812">Transmembrane</keyword>
<sequence>MYTVLLFLHSYNRWLVLVLLALCLLVSCFALIYRKEIASGFLKHLHLITTSVLHLQLVLGLIVYFKSPFVRAFFTNAKENFASLELSFFSVFHALAMFSAVVIFTVGSAKAKRESDQNRKHRIVLSWFTSALFLIVVAIPWPIISVVTRPLFRIP</sequence>
<feature type="transmembrane region" description="Helical" evidence="1">
    <location>
        <begin position="123"/>
        <end position="144"/>
    </location>
</feature>
<feature type="transmembrane region" description="Helical" evidence="1">
    <location>
        <begin position="86"/>
        <end position="111"/>
    </location>
</feature>
<evidence type="ECO:0008006" key="4">
    <source>
        <dbReference type="Google" id="ProtNLM"/>
    </source>
</evidence>
<protein>
    <recommendedName>
        <fullName evidence="4">Cytochrome B</fullName>
    </recommendedName>
</protein>
<dbReference type="EMBL" id="JBHILJ010000005">
    <property type="protein sequence ID" value="MFB5736941.1"/>
    <property type="molecule type" value="Genomic_DNA"/>
</dbReference>
<evidence type="ECO:0000256" key="1">
    <source>
        <dbReference type="SAM" id="Phobius"/>
    </source>
</evidence>
<feature type="transmembrane region" description="Helical" evidence="1">
    <location>
        <begin position="45"/>
        <end position="66"/>
    </location>
</feature>
<comment type="caution">
    <text evidence="2">The sequence shown here is derived from an EMBL/GenBank/DDBJ whole genome shotgun (WGS) entry which is preliminary data.</text>
</comment>
<reference evidence="2 3" key="1">
    <citation type="submission" date="2024-09" db="EMBL/GenBank/DDBJ databases">
        <title>Taxonomic and Genotyping Characterization of Leptospira Strains isolated from Multiple Sources in Colombia highlights the importance of intermediate species.</title>
        <authorList>
            <person name="Torres Higuera L."/>
            <person name="Rojas Tapias D."/>
            <person name="Jimenez Velasquez S."/>
            <person name="Renjifo Ibanez C."/>
        </authorList>
    </citation>
    <scope>NUCLEOTIDE SEQUENCE [LARGE SCALE GENOMIC DNA]</scope>
    <source>
        <strain evidence="2 3">Lep080</strain>
    </source>
</reference>
<dbReference type="Proteomes" id="UP001580391">
    <property type="component" value="Unassembled WGS sequence"/>
</dbReference>
<name>A0ABV5BNR6_9LEPT</name>
<organism evidence="2 3">
    <name type="scientific">Leptospira wolffii</name>
    <dbReference type="NCBI Taxonomy" id="409998"/>
    <lineage>
        <taxon>Bacteria</taxon>
        <taxon>Pseudomonadati</taxon>
        <taxon>Spirochaetota</taxon>
        <taxon>Spirochaetia</taxon>
        <taxon>Leptospirales</taxon>
        <taxon>Leptospiraceae</taxon>
        <taxon>Leptospira</taxon>
    </lineage>
</organism>
<dbReference type="RefSeq" id="WP_375517115.1">
    <property type="nucleotide sequence ID" value="NZ_JBHILI010000006.1"/>
</dbReference>
<proteinExistence type="predicted"/>